<dbReference type="InterPro" id="IPR039058">
    <property type="entry name" value="Yippee_fam"/>
</dbReference>
<dbReference type="AlphaFoldDB" id="A0AAD8YJC7"/>
<feature type="compositionally biased region" description="Polar residues" evidence="4">
    <location>
        <begin position="267"/>
        <end position="280"/>
    </location>
</feature>
<evidence type="ECO:0000256" key="4">
    <source>
        <dbReference type="SAM" id="MobiDB-lite"/>
    </source>
</evidence>
<dbReference type="EMBL" id="JATAAI010000003">
    <property type="protein sequence ID" value="KAK1747137.1"/>
    <property type="molecule type" value="Genomic_DNA"/>
</dbReference>
<evidence type="ECO:0000256" key="2">
    <source>
        <dbReference type="ARBA" id="ARBA00022723"/>
    </source>
</evidence>
<gene>
    <name evidence="6" type="ORF">QTG54_002481</name>
</gene>
<feature type="region of interest" description="Disordered" evidence="4">
    <location>
        <begin position="1"/>
        <end position="60"/>
    </location>
</feature>
<accession>A0AAD8YJC7</accession>
<dbReference type="InterPro" id="IPR004910">
    <property type="entry name" value="Yippee/Mis18/Cereblon"/>
</dbReference>
<evidence type="ECO:0000256" key="1">
    <source>
        <dbReference type="ARBA" id="ARBA00005613"/>
    </source>
</evidence>
<feature type="compositionally biased region" description="Polar residues" evidence="4">
    <location>
        <begin position="17"/>
        <end position="30"/>
    </location>
</feature>
<keyword evidence="3" id="KW-0862">Zinc</keyword>
<feature type="compositionally biased region" description="Polar residues" evidence="4">
    <location>
        <begin position="1"/>
        <end position="10"/>
    </location>
</feature>
<dbReference type="PANTHER" id="PTHR13848">
    <property type="entry name" value="PROTEIN YIPPEE-LIKE CG15309-RELATED"/>
    <property type="match status" value="1"/>
</dbReference>
<proteinExistence type="inferred from homology"/>
<comment type="similarity">
    <text evidence="1">Belongs to the yippee family.</text>
</comment>
<dbReference type="Pfam" id="PF03226">
    <property type="entry name" value="Yippee-Mis18"/>
    <property type="match status" value="1"/>
</dbReference>
<dbReference type="Proteomes" id="UP001224775">
    <property type="component" value="Unassembled WGS sequence"/>
</dbReference>
<feature type="compositionally biased region" description="Polar residues" evidence="4">
    <location>
        <begin position="49"/>
        <end position="58"/>
    </location>
</feature>
<sequence>MMSTHQSQFGRSRHQQPRMSSPQFPTSDDNTATSYTSSKSSTISGGAERSSSCIGTSSKKPDVKIEDKLQKDITNRALSKKAQMENDAMVYLDGPQIYTCGQCRTHLTSHDDIISKSFHGRHGRAYLFDQCVNIVTGPPEDRILITGLHSVCDINCKRCNTLVGWTYSRAYEPSQRYKEGKFIIEKIHLHLEESDYYDVDRPAGERADKWRKRSMSWGSERSLSVGSYGDAYSRSGSGSVAGSPPYSSSYRCPQSPPTGRRLRHDSSSNAPPLSPRSPSQIIYEYK</sequence>
<evidence type="ECO:0000259" key="5">
    <source>
        <dbReference type="PROSITE" id="PS51792"/>
    </source>
</evidence>
<organism evidence="6 7">
    <name type="scientific">Skeletonema marinoi</name>
    <dbReference type="NCBI Taxonomy" id="267567"/>
    <lineage>
        <taxon>Eukaryota</taxon>
        <taxon>Sar</taxon>
        <taxon>Stramenopiles</taxon>
        <taxon>Ochrophyta</taxon>
        <taxon>Bacillariophyta</taxon>
        <taxon>Coscinodiscophyceae</taxon>
        <taxon>Thalassiosirophycidae</taxon>
        <taxon>Thalassiosirales</taxon>
        <taxon>Skeletonemataceae</taxon>
        <taxon>Skeletonema</taxon>
        <taxon>Skeletonema marinoi-dohrnii complex</taxon>
    </lineage>
</organism>
<comment type="caution">
    <text evidence="6">The sequence shown here is derived from an EMBL/GenBank/DDBJ whole genome shotgun (WGS) entry which is preliminary data.</text>
</comment>
<dbReference type="GO" id="GO:0046872">
    <property type="term" value="F:metal ion binding"/>
    <property type="evidence" value="ECO:0007669"/>
    <property type="project" value="UniProtKB-KW"/>
</dbReference>
<dbReference type="PROSITE" id="PS51792">
    <property type="entry name" value="YIPPEE"/>
    <property type="match status" value="1"/>
</dbReference>
<feature type="compositionally biased region" description="Low complexity" evidence="4">
    <location>
        <begin position="31"/>
        <end position="44"/>
    </location>
</feature>
<dbReference type="InterPro" id="IPR034751">
    <property type="entry name" value="Yippee"/>
</dbReference>
<evidence type="ECO:0000313" key="7">
    <source>
        <dbReference type="Proteomes" id="UP001224775"/>
    </source>
</evidence>
<feature type="domain" description="Yippee" evidence="5">
    <location>
        <begin position="96"/>
        <end position="193"/>
    </location>
</feature>
<protein>
    <submittedName>
        <fullName evidence="6">Yippee-type protein</fullName>
    </submittedName>
</protein>
<feature type="compositionally biased region" description="Polar residues" evidence="4">
    <location>
        <begin position="234"/>
        <end position="252"/>
    </location>
</feature>
<evidence type="ECO:0000256" key="3">
    <source>
        <dbReference type="ARBA" id="ARBA00022833"/>
    </source>
</evidence>
<keyword evidence="2" id="KW-0479">Metal-binding</keyword>
<evidence type="ECO:0000313" key="6">
    <source>
        <dbReference type="EMBL" id="KAK1747137.1"/>
    </source>
</evidence>
<name>A0AAD8YJC7_9STRA</name>
<keyword evidence="7" id="KW-1185">Reference proteome</keyword>
<feature type="region of interest" description="Disordered" evidence="4">
    <location>
        <begin position="221"/>
        <end position="286"/>
    </location>
</feature>
<reference evidence="6" key="1">
    <citation type="submission" date="2023-06" db="EMBL/GenBank/DDBJ databases">
        <title>Survivors Of The Sea: Transcriptome response of Skeletonema marinoi to long-term dormancy.</title>
        <authorList>
            <person name="Pinder M.I.M."/>
            <person name="Kourtchenko O."/>
            <person name="Robertson E.K."/>
            <person name="Larsson T."/>
            <person name="Maumus F."/>
            <person name="Osuna-Cruz C.M."/>
            <person name="Vancaester E."/>
            <person name="Stenow R."/>
            <person name="Vandepoele K."/>
            <person name="Ploug H."/>
            <person name="Bruchert V."/>
            <person name="Godhe A."/>
            <person name="Topel M."/>
        </authorList>
    </citation>
    <scope>NUCLEOTIDE SEQUENCE</scope>
    <source>
        <strain evidence="6">R05AC</strain>
    </source>
</reference>